<keyword evidence="5" id="KW-0966">Cell projection</keyword>
<evidence type="ECO:0000256" key="1">
    <source>
        <dbReference type="ARBA" id="ARBA00004138"/>
    </source>
</evidence>
<keyword evidence="4" id="KW-0206">Cytoskeleton</keyword>
<comment type="caution">
    <text evidence="7">The sequence shown here is derived from an EMBL/GenBank/DDBJ whole genome shotgun (WGS) entry which is preliminary data.</text>
</comment>
<evidence type="ECO:0000313" key="7">
    <source>
        <dbReference type="EMBL" id="KAJ0391488.1"/>
    </source>
</evidence>
<reference evidence="7" key="1">
    <citation type="submission" date="2021-12" db="EMBL/GenBank/DDBJ databases">
        <title>Prjna785345.</title>
        <authorList>
            <person name="Rujirawat T."/>
            <person name="Krajaejun T."/>
        </authorList>
    </citation>
    <scope>NUCLEOTIDE SEQUENCE</scope>
    <source>
        <strain evidence="7">Pi057C3</strain>
    </source>
</reference>
<evidence type="ECO:0000256" key="3">
    <source>
        <dbReference type="ARBA" id="ARBA00022490"/>
    </source>
</evidence>
<keyword evidence="8" id="KW-1185">Reference proteome</keyword>
<dbReference type="GO" id="GO:0005856">
    <property type="term" value="C:cytoskeleton"/>
    <property type="evidence" value="ECO:0007669"/>
    <property type="project" value="UniProtKB-SubCell"/>
</dbReference>
<accession>A0AAD5LSY9</accession>
<dbReference type="Proteomes" id="UP001209570">
    <property type="component" value="Unassembled WGS sequence"/>
</dbReference>
<protein>
    <submittedName>
        <fullName evidence="7">Uncharacterized protein</fullName>
    </submittedName>
</protein>
<dbReference type="InterPro" id="IPR029214">
    <property type="entry name" value="CFAP144"/>
</dbReference>
<gene>
    <name evidence="7" type="ORF">P43SY_010269</name>
</gene>
<sequence length="215" mass="24296">MAFFGLTGLGSQSPFELTKETPLGAFSPQDWQDAFMQTARPGFTLHSESDEEVEAARQELTRASITFDQLPTLLQHLYHCPKGINNVPESATALVLDVLAEYEGNRQPISLSEFMQHAERISRRAEAEDAKASRYGYLKDGLKSREFVSNLDYRAAMAKHTRMTRDPRDKALLPMTDTQMLGWNKPTIITKRHPTKSCEETRYASAMVKAGVYYN</sequence>
<comment type="similarity">
    <text evidence="6">Belongs to the CFAP144 family.</text>
</comment>
<proteinExistence type="inferred from homology"/>
<evidence type="ECO:0000256" key="5">
    <source>
        <dbReference type="ARBA" id="ARBA00023273"/>
    </source>
</evidence>
<evidence type="ECO:0000256" key="4">
    <source>
        <dbReference type="ARBA" id="ARBA00023212"/>
    </source>
</evidence>
<name>A0AAD5LSY9_PYTIN</name>
<keyword evidence="3" id="KW-0963">Cytoplasm</keyword>
<evidence type="ECO:0000313" key="8">
    <source>
        <dbReference type="Proteomes" id="UP001209570"/>
    </source>
</evidence>
<dbReference type="AlphaFoldDB" id="A0AAD5LSY9"/>
<dbReference type="GO" id="GO:0005929">
    <property type="term" value="C:cilium"/>
    <property type="evidence" value="ECO:0007669"/>
    <property type="project" value="UniProtKB-SubCell"/>
</dbReference>
<organism evidence="7 8">
    <name type="scientific">Pythium insidiosum</name>
    <name type="common">Pythiosis disease agent</name>
    <dbReference type="NCBI Taxonomy" id="114742"/>
    <lineage>
        <taxon>Eukaryota</taxon>
        <taxon>Sar</taxon>
        <taxon>Stramenopiles</taxon>
        <taxon>Oomycota</taxon>
        <taxon>Peronosporomycetes</taxon>
        <taxon>Pythiales</taxon>
        <taxon>Pythiaceae</taxon>
        <taxon>Pythium</taxon>
    </lineage>
</organism>
<comment type="subcellular location">
    <subcellularLocation>
        <location evidence="1">Cell projection</location>
        <location evidence="1">Cilium</location>
    </subcellularLocation>
    <subcellularLocation>
        <location evidence="2">Cytoplasm</location>
        <location evidence="2">Cytoskeleton</location>
    </subcellularLocation>
</comment>
<evidence type="ECO:0000256" key="6">
    <source>
        <dbReference type="ARBA" id="ARBA00034777"/>
    </source>
</evidence>
<evidence type="ECO:0000256" key="2">
    <source>
        <dbReference type="ARBA" id="ARBA00004245"/>
    </source>
</evidence>
<dbReference type="EMBL" id="JAKCXM010001007">
    <property type="protein sequence ID" value="KAJ0391488.1"/>
    <property type="molecule type" value="Genomic_DNA"/>
</dbReference>
<dbReference type="Pfam" id="PF14886">
    <property type="entry name" value="FAM183"/>
    <property type="match status" value="1"/>
</dbReference>